<comment type="function">
    <text evidence="1">Involved in inositol deacylation of GPI-anchored proteins which plays important roles in the quality control and ER-associated degradation of GPI-anchored proteins.</text>
</comment>
<keyword evidence="1" id="KW-0653">Protein transport</keyword>
<dbReference type="Pfam" id="PF07819">
    <property type="entry name" value="PGAP1"/>
    <property type="match status" value="1"/>
</dbReference>
<organism evidence="4 5">
    <name type="scientific">Seminavis robusta</name>
    <dbReference type="NCBI Taxonomy" id="568900"/>
    <lineage>
        <taxon>Eukaryota</taxon>
        <taxon>Sar</taxon>
        <taxon>Stramenopiles</taxon>
        <taxon>Ochrophyta</taxon>
        <taxon>Bacillariophyta</taxon>
        <taxon>Bacillariophyceae</taxon>
        <taxon>Bacillariophycidae</taxon>
        <taxon>Naviculales</taxon>
        <taxon>Naviculaceae</taxon>
        <taxon>Seminavis</taxon>
    </lineage>
</organism>
<protein>
    <recommendedName>
        <fullName evidence="1">GPI inositol-deacylase</fullName>
        <ecNumber evidence="1">3.1.-.-</ecNumber>
    </recommendedName>
</protein>
<dbReference type="SUPFAM" id="SSF53474">
    <property type="entry name" value="alpha/beta-Hydrolases"/>
    <property type="match status" value="1"/>
</dbReference>
<dbReference type="GO" id="GO:0005789">
    <property type="term" value="C:endoplasmic reticulum membrane"/>
    <property type="evidence" value="ECO:0007669"/>
    <property type="project" value="UniProtKB-SubCell"/>
</dbReference>
<keyword evidence="1" id="KW-0472">Membrane</keyword>
<dbReference type="Proteomes" id="UP001153069">
    <property type="component" value="Unassembled WGS sequence"/>
</dbReference>
<keyword evidence="5" id="KW-1185">Reference proteome</keyword>
<dbReference type="OrthoDB" id="427518at2759"/>
<reference evidence="4" key="1">
    <citation type="submission" date="2020-06" db="EMBL/GenBank/DDBJ databases">
        <authorList>
            <consortium name="Plant Systems Biology data submission"/>
        </authorList>
    </citation>
    <scope>NUCLEOTIDE SEQUENCE</scope>
    <source>
        <strain evidence="4">D6</strain>
    </source>
</reference>
<feature type="region of interest" description="Disordered" evidence="2">
    <location>
        <begin position="349"/>
        <end position="370"/>
    </location>
</feature>
<keyword evidence="1" id="KW-0256">Endoplasmic reticulum</keyword>
<dbReference type="Gene3D" id="3.40.50.1820">
    <property type="entry name" value="alpha/beta hydrolase"/>
    <property type="match status" value="1"/>
</dbReference>
<dbReference type="EMBL" id="CAICTM010000079">
    <property type="protein sequence ID" value="CAB9500280.1"/>
    <property type="molecule type" value="Genomic_DNA"/>
</dbReference>
<dbReference type="AlphaFoldDB" id="A0A9N8DEF3"/>
<evidence type="ECO:0000256" key="2">
    <source>
        <dbReference type="SAM" id="MobiDB-lite"/>
    </source>
</evidence>
<evidence type="ECO:0000259" key="3">
    <source>
        <dbReference type="Pfam" id="PF07819"/>
    </source>
</evidence>
<evidence type="ECO:0000313" key="5">
    <source>
        <dbReference type="Proteomes" id="UP001153069"/>
    </source>
</evidence>
<gene>
    <name evidence="4" type="ORF">SEMRO_80_G043090.1</name>
</gene>
<proteinExistence type="inferred from homology"/>
<name>A0A9N8DEF3_9STRA</name>
<sequence length="533" mass="59003">MVSATSVLNGVIGDYLDATQNELATPMMLLRHPDQPVNCSELLGELQQKRQSQQQSTPLPISVLVHGLVCDEHSWALDKGSYTNKNESGSNFSMATTGVQVDYGSLLERDCPDMTALYLRYNTGLHISTNGKRLSEILEALVLQISPSVPVQITLICHSMGGLLARSATQYALRHDASWIRATTRIIFLGTPHQGSYWECAGQLVTCALDYVPLTATRTVSKLAKLRSQGIQDLRYGYTLEEDWKEEEQGSSSTWSSWSQNSKQPGQEQLLDWVSYHAVTGTVMSDPEHPLNHLLGDGLVSKASAEGRSAQPGYTLSFSSKREFPGIHHNALQKSWEVYEQLREWIVTPSTTEEEEDPQDRGSPPKLDWTKVPCNSTTVQVVYNDQDEIECTDNGFVILNGKVDKKNKDEVDRIGTFARCRGVTALVQDAVDAGVSTVEHVQTNVTNEVYQAVTYVTPSFATPVVRGVNKVHNGIVSSIYSTVKYVNYGTGETVKCAFQTLDSVESLTWRMSRYLGYIRGSRGGKQGNEVVVY</sequence>
<dbReference type="InterPro" id="IPR029058">
    <property type="entry name" value="AB_hydrolase_fold"/>
</dbReference>
<evidence type="ECO:0000256" key="1">
    <source>
        <dbReference type="RuleBase" id="RU365011"/>
    </source>
</evidence>
<dbReference type="InterPro" id="IPR012908">
    <property type="entry name" value="PGAP1-ab_dom-like"/>
</dbReference>
<keyword evidence="1" id="KW-0813">Transport</keyword>
<dbReference type="GO" id="GO:0015031">
    <property type="term" value="P:protein transport"/>
    <property type="evidence" value="ECO:0007669"/>
    <property type="project" value="UniProtKB-KW"/>
</dbReference>
<feature type="domain" description="GPI inositol-deacylase PGAP1-like alpha/beta" evidence="3">
    <location>
        <begin position="144"/>
        <end position="253"/>
    </location>
</feature>
<comment type="similarity">
    <text evidence="1">Belongs to the GPI inositol-deacylase family.</text>
</comment>
<keyword evidence="1" id="KW-0378">Hydrolase</keyword>
<dbReference type="EC" id="3.1.-.-" evidence="1"/>
<comment type="subcellular location">
    <subcellularLocation>
        <location evidence="1">Endoplasmic reticulum membrane</location>
    </subcellularLocation>
</comment>
<comment type="caution">
    <text evidence="4">The sequence shown here is derived from an EMBL/GenBank/DDBJ whole genome shotgun (WGS) entry which is preliminary data.</text>
</comment>
<accession>A0A9N8DEF3</accession>
<evidence type="ECO:0000313" key="4">
    <source>
        <dbReference type="EMBL" id="CAB9500280.1"/>
    </source>
</evidence>
<dbReference type="GO" id="GO:0016788">
    <property type="term" value="F:hydrolase activity, acting on ester bonds"/>
    <property type="evidence" value="ECO:0007669"/>
    <property type="project" value="InterPro"/>
</dbReference>